<dbReference type="Proteomes" id="UP000077177">
    <property type="component" value="Chromosome"/>
</dbReference>
<dbReference type="EMBL" id="CP011390">
    <property type="protein sequence ID" value="ANE53185.1"/>
    <property type="molecule type" value="Genomic_DNA"/>
</dbReference>
<dbReference type="InterPro" id="IPR019734">
    <property type="entry name" value="TPR_rpt"/>
</dbReference>
<keyword evidence="8" id="KW-0282">Flagellum</keyword>
<dbReference type="InterPro" id="IPR011659">
    <property type="entry name" value="WD40"/>
</dbReference>
<dbReference type="InterPro" id="IPR006664">
    <property type="entry name" value="OMP_bac"/>
</dbReference>
<reference evidence="9" key="1">
    <citation type="submission" date="2015-01" db="EMBL/GenBank/DDBJ databases">
        <title>Flavisolibacter sp./LCS9/ whole genome sequencing.</title>
        <authorList>
            <person name="Kim M.K."/>
            <person name="Srinivasan S."/>
            <person name="Lee J.-J."/>
        </authorList>
    </citation>
    <scope>NUCLEOTIDE SEQUENCE [LARGE SCALE GENOMIC DNA]</scope>
    <source>
        <strain evidence="9">LCS9</strain>
    </source>
</reference>
<gene>
    <name evidence="8" type="ORF">SY85_24685</name>
</gene>
<dbReference type="Pfam" id="PF00691">
    <property type="entry name" value="OmpA"/>
    <property type="match status" value="1"/>
</dbReference>
<dbReference type="InterPro" id="IPR050330">
    <property type="entry name" value="Bact_OuterMem_StrucFunc"/>
</dbReference>
<keyword evidence="8" id="KW-0966">Cell projection</keyword>
<evidence type="ECO:0000256" key="6">
    <source>
        <dbReference type="SAM" id="MobiDB-lite"/>
    </source>
</evidence>
<dbReference type="Gene3D" id="2.120.10.30">
    <property type="entry name" value="TolB, C-terminal domain"/>
    <property type="match status" value="1"/>
</dbReference>
<dbReference type="SUPFAM" id="SSF49478">
    <property type="entry name" value="Cna protein B-type domain"/>
    <property type="match status" value="1"/>
</dbReference>
<dbReference type="CDD" id="cd07185">
    <property type="entry name" value="OmpA_C-like"/>
    <property type="match status" value="1"/>
</dbReference>
<dbReference type="KEGG" id="fla:SY85_24685"/>
<evidence type="ECO:0000256" key="4">
    <source>
        <dbReference type="PROSITE-ProRule" id="PRU00339"/>
    </source>
</evidence>
<protein>
    <submittedName>
        <fullName evidence="8">Flagellar motor protein MotB</fullName>
    </submittedName>
</protein>
<dbReference type="InterPro" id="IPR036737">
    <property type="entry name" value="OmpA-like_sf"/>
</dbReference>
<dbReference type="InterPro" id="IPR011990">
    <property type="entry name" value="TPR-like_helical_dom_sf"/>
</dbReference>
<accession>A0A172U1F9</accession>
<sequence>MKKILFTALVVFSCEAMHAQYSYDYLKAADSYYKKGDYYSATQYYEKWLEANKNKITQASYNPYTSQANASASKKKGGALSSQEQVIYHLAESYRLLHFPGKAEAYYQQALSFDKTQYPLAGYYYGLTLKALQKYGEAERAFSAFLDGYTQADEYSQAAKREVESLRYIASELKKKDLHLYAIDKANGLNAKGANYAPVWLGNTLLFTSTRIDSNKGKDQSYINRVYEATYNDNALAGISKTNLPQGSDMHQGVISLTPNGNTMFLTRWTINHGKKTAALYSSTKTNTGWSEPALVGGDINAEGFSSQQPFVTPDGKQLYYSSDKAGGQGGFDIWVADLDANGQTTNSRNLGGSINSTGDDQAPFYHAASKTLVFSSNGRVGMGGYDFFYSKGTVGNWATPKNFGYPVNSVKDDIYFVSRGSAKNILEDAILSSDRASECCLELFALNKQRPLKQVSGVVLNCENQQPLAGINVQVIDPSNNAVVTTQTTGADGRYTFKLEDYKNLKAVATSEGYISNTLAISTPNDEEAESLTTPALCLNPVPKAIVLENVYYDYNKASLKPASYPSLDQLVDMLVKNPAMVIEIGAHTDNKGTDTYNQKLSEARAQSVVAYLVKKGIEQSRLQAKGYGATQPIAPNTNEDGTDNAEGRQKNRRTEFKVLNN</sequence>
<organism evidence="8 9">
    <name type="scientific">Flavisolibacter tropicus</name>
    <dbReference type="NCBI Taxonomy" id="1492898"/>
    <lineage>
        <taxon>Bacteria</taxon>
        <taxon>Pseudomonadati</taxon>
        <taxon>Bacteroidota</taxon>
        <taxon>Chitinophagia</taxon>
        <taxon>Chitinophagales</taxon>
        <taxon>Chitinophagaceae</taxon>
        <taxon>Flavisolibacter</taxon>
    </lineage>
</organism>
<dbReference type="Gene3D" id="1.25.40.10">
    <property type="entry name" value="Tetratricopeptide repeat domain"/>
    <property type="match status" value="1"/>
</dbReference>
<dbReference type="PANTHER" id="PTHR30329">
    <property type="entry name" value="STATOR ELEMENT OF FLAGELLAR MOTOR COMPLEX"/>
    <property type="match status" value="1"/>
</dbReference>
<dbReference type="PANTHER" id="PTHR30329:SF21">
    <property type="entry name" value="LIPOPROTEIN YIAD-RELATED"/>
    <property type="match status" value="1"/>
</dbReference>
<dbReference type="SUPFAM" id="SSF82171">
    <property type="entry name" value="DPP6 N-terminal domain-like"/>
    <property type="match status" value="1"/>
</dbReference>
<dbReference type="SMART" id="SM00028">
    <property type="entry name" value="TPR"/>
    <property type="match status" value="2"/>
</dbReference>
<keyword evidence="2 5" id="KW-0472">Membrane</keyword>
<dbReference type="STRING" id="1492898.SY85_24685"/>
<keyword evidence="9" id="KW-1185">Reference proteome</keyword>
<dbReference type="RefSeq" id="WP_066409037.1">
    <property type="nucleotide sequence ID" value="NZ_CP011390.1"/>
</dbReference>
<feature type="repeat" description="TPR" evidence="4">
    <location>
        <begin position="22"/>
        <end position="55"/>
    </location>
</feature>
<feature type="region of interest" description="Disordered" evidence="6">
    <location>
        <begin position="628"/>
        <end position="663"/>
    </location>
</feature>
<keyword evidence="3" id="KW-0998">Cell outer membrane</keyword>
<evidence type="ECO:0000313" key="9">
    <source>
        <dbReference type="Proteomes" id="UP000077177"/>
    </source>
</evidence>
<dbReference type="PROSITE" id="PS51123">
    <property type="entry name" value="OMPA_2"/>
    <property type="match status" value="1"/>
</dbReference>
<keyword evidence="8" id="KW-0969">Cilium</keyword>
<proteinExistence type="predicted"/>
<feature type="domain" description="OmpA-like" evidence="7">
    <location>
        <begin position="543"/>
        <end position="663"/>
    </location>
</feature>
<keyword evidence="4" id="KW-0802">TPR repeat</keyword>
<dbReference type="InterPro" id="IPR011042">
    <property type="entry name" value="6-blade_b-propeller_TolB-like"/>
</dbReference>
<feature type="compositionally biased region" description="Basic and acidic residues" evidence="6">
    <location>
        <begin position="647"/>
        <end position="663"/>
    </location>
</feature>
<dbReference type="PRINTS" id="PR01021">
    <property type="entry name" value="OMPADOMAIN"/>
</dbReference>
<dbReference type="GO" id="GO:0009279">
    <property type="term" value="C:cell outer membrane"/>
    <property type="evidence" value="ECO:0007669"/>
    <property type="project" value="UniProtKB-SubCell"/>
</dbReference>
<dbReference type="InterPro" id="IPR006665">
    <property type="entry name" value="OmpA-like"/>
</dbReference>
<evidence type="ECO:0000313" key="8">
    <source>
        <dbReference type="EMBL" id="ANE53185.1"/>
    </source>
</evidence>
<comment type="subcellular location">
    <subcellularLocation>
        <location evidence="1">Cell outer membrane</location>
    </subcellularLocation>
</comment>
<dbReference type="SUPFAM" id="SSF103088">
    <property type="entry name" value="OmpA-like"/>
    <property type="match status" value="1"/>
</dbReference>
<name>A0A172U1F9_9BACT</name>
<evidence type="ECO:0000256" key="5">
    <source>
        <dbReference type="PROSITE-ProRule" id="PRU00473"/>
    </source>
</evidence>
<reference evidence="8 9" key="2">
    <citation type="journal article" date="2016" name="Int. J. Syst. Evol. Microbiol.">
        <title>Flavisolibacter tropicus sp. nov., isolated from tropical soil.</title>
        <authorList>
            <person name="Lee J.J."/>
            <person name="Kang M.S."/>
            <person name="Kim G.S."/>
            <person name="Lee C.S."/>
            <person name="Lim S."/>
            <person name="Lee J."/>
            <person name="Roh S.H."/>
            <person name="Kang H."/>
            <person name="Ha J.M."/>
            <person name="Bae S."/>
            <person name="Jung H.Y."/>
            <person name="Kim M.K."/>
        </authorList>
    </citation>
    <scope>NUCLEOTIDE SEQUENCE [LARGE SCALE GENOMIC DNA]</scope>
    <source>
        <strain evidence="8 9">LCS9</strain>
    </source>
</reference>
<evidence type="ECO:0000256" key="1">
    <source>
        <dbReference type="ARBA" id="ARBA00004442"/>
    </source>
</evidence>
<dbReference type="Pfam" id="PF07676">
    <property type="entry name" value="PD40"/>
    <property type="match status" value="1"/>
</dbReference>
<dbReference type="PROSITE" id="PS50005">
    <property type="entry name" value="TPR"/>
    <property type="match status" value="1"/>
</dbReference>
<evidence type="ECO:0000256" key="2">
    <source>
        <dbReference type="ARBA" id="ARBA00023136"/>
    </source>
</evidence>
<evidence type="ECO:0000256" key="3">
    <source>
        <dbReference type="ARBA" id="ARBA00023237"/>
    </source>
</evidence>
<dbReference type="SUPFAM" id="SSF48452">
    <property type="entry name" value="TPR-like"/>
    <property type="match status" value="1"/>
</dbReference>
<dbReference type="Gene3D" id="3.30.1330.60">
    <property type="entry name" value="OmpA-like domain"/>
    <property type="match status" value="1"/>
</dbReference>
<dbReference type="Gene3D" id="2.60.40.1120">
    <property type="entry name" value="Carboxypeptidase-like, regulatory domain"/>
    <property type="match status" value="1"/>
</dbReference>
<evidence type="ECO:0000259" key="7">
    <source>
        <dbReference type="PROSITE" id="PS51123"/>
    </source>
</evidence>
<dbReference type="OrthoDB" id="9809364at2"/>
<dbReference type="AlphaFoldDB" id="A0A172U1F9"/>